<dbReference type="GO" id="GO:0072330">
    <property type="term" value="P:monocarboxylic acid biosynthetic process"/>
    <property type="evidence" value="ECO:0007669"/>
    <property type="project" value="UniProtKB-ARBA"/>
</dbReference>
<keyword evidence="4" id="KW-0597">Phosphoprotein</keyword>
<dbReference type="STRING" id="2064.TR51_11045"/>
<accession>A0A0D0N948</accession>
<organism evidence="6 7">
    <name type="scientific">Kitasatospora griseola</name>
    <name type="common">Streptomyces griseolosporeus</name>
    <dbReference type="NCBI Taxonomy" id="2064"/>
    <lineage>
        <taxon>Bacteria</taxon>
        <taxon>Bacillati</taxon>
        <taxon>Actinomycetota</taxon>
        <taxon>Actinomycetes</taxon>
        <taxon>Kitasatosporales</taxon>
        <taxon>Streptomycetaceae</taxon>
        <taxon>Kitasatospora</taxon>
    </lineage>
</organism>
<dbReference type="SMART" id="SM00823">
    <property type="entry name" value="PKS_PP"/>
    <property type="match status" value="2"/>
</dbReference>
<dbReference type="GO" id="GO:0009239">
    <property type="term" value="P:enterobactin biosynthetic process"/>
    <property type="evidence" value="ECO:0007669"/>
    <property type="project" value="TreeGrafter"/>
</dbReference>
<dbReference type="InterPro" id="IPR009081">
    <property type="entry name" value="PP-bd_ACP"/>
</dbReference>
<dbReference type="GO" id="GO:0008610">
    <property type="term" value="P:lipid biosynthetic process"/>
    <property type="evidence" value="ECO:0007669"/>
    <property type="project" value="UniProtKB-ARBA"/>
</dbReference>
<evidence type="ECO:0000256" key="1">
    <source>
        <dbReference type="ARBA" id="ARBA00001957"/>
    </source>
</evidence>
<dbReference type="PROSITE" id="PS00012">
    <property type="entry name" value="PHOSPHOPANTETHEINE"/>
    <property type="match status" value="1"/>
</dbReference>
<evidence type="ECO:0000256" key="2">
    <source>
        <dbReference type="ARBA" id="ARBA00006432"/>
    </source>
</evidence>
<dbReference type="FunFam" id="3.30.559.10:FF:000012">
    <property type="entry name" value="Non-ribosomal peptide synthetase"/>
    <property type="match status" value="2"/>
</dbReference>
<evidence type="ECO:0000256" key="4">
    <source>
        <dbReference type="ARBA" id="ARBA00022553"/>
    </source>
</evidence>
<dbReference type="Gene3D" id="3.40.50.12780">
    <property type="entry name" value="N-terminal domain of ligase-like"/>
    <property type="match status" value="1"/>
</dbReference>
<dbReference type="CDD" id="cd17652">
    <property type="entry name" value="A_NRPS_CmdD_like"/>
    <property type="match status" value="1"/>
</dbReference>
<dbReference type="GO" id="GO:0043041">
    <property type="term" value="P:amino acid activation for nonribosomal peptide biosynthetic process"/>
    <property type="evidence" value="ECO:0007669"/>
    <property type="project" value="TreeGrafter"/>
</dbReference>
<dbReference type="Gene3D" id="3.30.559.30">
    <property type="entry name" value="Nonribosomal peptide synthetase, condensation domain"/>
    <property type="match status" value="3"/>
</dbReference>
<dbReference type="PROSITE" id="PS50075">
    <property type="entry name" value="CARRIER"/>
    <property type="match status" value="2"/>
</dbReference>
<proteinExistence type="inferred from homology"/>
<dbReference type="Pfam" id="PF00668">
    <property type="entry name" value="Condensation"/>
    <property type="match status" value="3"/>
</dbReference>
<dbReference type="InterPro" id="IPR001242">
    <property type="entry name" value="Condensation_dom"/>
</dbReference>
<keyword evidence="3" id="KW-0596">Phosphopantetheine</keyword>
<evidence type="ECO:0000313" key="6">
    <source>
        <dbReference type="EMBL" id="KIQ64710.1"/>
    </source>
</evidence>
<dbReference type="InterPro" id="IPR000873">
    <property type="entry name" value="AMP-dep_synth/lig_dom"/>
</dbReference>
<dbReference type="Gene3D" id="1.10.1200.10">
    <property type="entry name" value="ACP-like"/>
    <property type="match status" value="2"/>
</dbReference>
<dbReference type="InterPro" id="IPR020845">
    <property type="entry name" value="AMP-binding_CS"/>
</dbReference>
<dbReference type="Pfam" id="PF00550">
    <property type="entry name" value="PP-binding"/>
    <property type="match status" value="2"/>
</dbReference>
<dbReference type="InterPro" id="IPR025110">
    <property type="entry name" value="AMP-bd_C"/>
</dbReference>
<dbReference type="Pfam" id="PF00501">
    <property type="entry name" value="AMP-binding"/>
    <property type="match status" value="2"/>
</dbReference>
<dbReference type="CDD" id="cd12116">
    <property type="entry name" value="A_NRPS_Ta1_like"/>
    <property type="match status" value="1"/>
</dbReference>
<dbReference type="GO" id="GO:0047527">
    <property type="term" value="F:2,3-dihydroxybenzoate-serine ligase activity"/>
    <property type="evidence" value="ECO:0007669"/>
    <property type="project" value="TreeGrafter"/>
</dbReference>
<feature type="domain" description="Carrier" evidence="5">
    <location>
        <begin position="1004"/>
        <end position="1080"/>
    </location>
</feature>
<dbReference type="PATRIC" id="fig|2064.6.peg.2368"/>
<evidence type="ECO:0000256" key="3">
    <source>
        <dbReference type="ARBA" id="ARBA00022450"/>
    </source>
</evidence>
<feature type="domain" description="Carrier" evidence="5">
    <location>
        <begin position="2064"/>
        <end position="2139"/>
    </location>
</feature>
<dbReference type="FunFam" id="3.40.50.12780:FF:000012">
    <property type="entry name" value="Non-ribosomal peptide synthetase"/>
    <property type="match status" value="2"/>
</dbReference>
<dbReference type="SUPFAM" id="SSF56801">
    <property type="entry name" value="Acetyl-CoA synthetase-like"/>
    <property type="match status" value="2"/>
</dbReference>
<dbReference type="Gene3D" id="2.30.38.10">
    <property type="entry name" value="Luciferase, Domain 3"/>
    <property type="match status" value="1"/>
</dbReference>
<dbReference type="PANTHER" id="PTHR45527">
    <property type="entry name" value="NONRIBOSOMAL PEPTIDE SYNTHETASE"/>
    <property type="match status" value="1"/>
</dbReference>
<dbReference type="OrthoDB" id="3859335at2"/>
<dbReference type="Proteomes" id="UP000032066">
    <property type="component" value="Unassembled WGS sequence"/>
</dbReference>
<sequence>MTDHVDLSRLTAEQKRALLARKLRRKAGPKRVPASFAQKRLWFMEQLAPGSAAYNIPGALRVHGALDIEAWRRSCAALVRRHEALRTVFEEVDGEPVQVIAESGEPEFTVVACEHLHGPDGEEGIKELARAEFARPFDLRHGPLLRITLLRLAAEEHVLLLTMHHIAGDLWSTSVAFRELVAFYREFSTGEDAGLPPLKIQYPDYALWQRDRLAGDALGPQLEYWRTTLHGAPPMLELPTDRPRPAVLGSRGGSRPFRLSAETADAMREFSRGEGATPFMTMLAAYLVLLHRYSREDDIVVGVPVANRGRREVEPLIGLFVNMLALRTDLSGAPTFRELVARVRETALGAFAHQELPFERLVEELQPERDLSRSPVFQVSFIYQNIELPRFDGVGLRMETMEVESATSRFDLVLEVFERPDGLGGSLEYNRDLFEPQTVDGFARHLERLVGTLLAEPDRPVGGLPMLSDDESRQLRERWNDTARDWPLPLAAHRRFEDLAARTPDREALRLEADGAPLSYRELNERANRLAHRLIGLGVGRDVLVGICLERSPELLVAMLAVLKAGGAYVPLDPGFPADRIAYTLEDSGLRVLLTQRSVHDELFGDRGPETGAEVLCLDELTAELTGGAAHDPGVGTDPDDLAYVIYTSGSTGRPKGVQIPHRALGNFLHSMGERPGLAADDVLLAVTTAAFDIAMLELLLPLVTGARVVLARRESAADGGRLAAELADCGATVMQATPATWRMLLDAGWTAGHGLTALVGGEALPAELAARLLATGATVWNMYGPTETTIWSSVSHVDGGPISIGEPIANTTLQVLDAAGGPVPVGVPGELCIGGDGLARGYLGRPELTAEKFADSAEGERLYRTGDLVRRRPDGRIDFLGRLDHQVKLRGYRIELGEIESVLAEQPVVAQAVALVREDTLGDQRLVAYLVLEDADPAPDGPTLARELRAALAGTLPDYMLPSAFLVLDALPLTPNGKIDRRALPAPEGGRGELRAPYAAPRNPDEELLCRLFARVLDRDEDAAEVGIDDSFFELGGHSLLATRLMSQIRSAFEVELPVRALFQAPTPAKLAERLRAAAGPVRPALLPADRPEVLPLSFAQQRLWFLHRLEGPSPTYNIPVVLRLRGELRPQALRAALGDLVARHEALRTVFPDTDGVPRQLVLPVADAAPELHITELTEEELPAAMSRAARHAFELTTEQPLRAELLVLGERDRVLVLTIHHIAADGWSLALLGRDLTSAYAARCDGAAPQWSPLPVQYADFALWQRRLLGDAEDPESLLAQQCAYWSRALDGLPERIALPTDRPHPTRTSRRGSTLEFSWDADLHAEVTRVARENGSSAFMVVHAALATLLHRMGAGTDIPLGIAVAGRLDEAAAELIGFFVNTLVLRTDLGGRPSFRELLAQVRERSLDALAHQDIPFEYLVDLLKPSRSLAHHPLYQTALAWQNTPDADAAMPGVAVQRLTVDTDSTRADLHFALTERRPAADGSPAGVDGVVEFNTDIFDRGTVEALAERLGLVLRAVLADPDAPVDDVEVLTDAERRALPGWNDTARPVPQGTLAELFEAQAARTPDAVAVVSADPEQPGELTYQELDTEANRLARLLLARGAGPGRIVAVSLRRSTRLVTALLAVAKTGAAYLPVDPGYPAERIDYMLRDAAPALLVTLGADADGSPDGPVPCLLLDAPATVAQLAAADPGVPGAERPTAQHPAYVIYTSGSTGRPKGVLVPHTGIGSLVAGQRERFAVAPDSRMLQFASPSFDAAVAEMLVTLLSGAALVVAPADRMLPGDPLVRTCADHRVSHVTLPPSVLAVLDPASLPTVTTLVTAGEACPPETVAAWSAGRRMINAYGPTETTVCATMSDPLTGGAARPPIGRPIVNARAHVLDERRRPVPVGVPGELLVGGSGVALGYLGRPDLTAERFVDGPDGERLYRTGDLVRRLPDGQLDFLGRIDDQVKLRGFRIEPGEIASALLTHPEIAQAVVVVREDRPGVQQLVGYVVPVAGTAPDPAALRGHLAGQLPGHLVPAACVLLTELPLTPNGKVDRAALPAHEAGAAAWAERIAPRTALERAVAAAWSAVLGVPEVGVHDDFFDLGGHSLLATQLAARLGAEHGVPVPIRVLFDRPTVAGQAGWLDDHRDDAERERIPLADRTAGIPLSFSQEDLVSYHPVPVEHHFHNVLTALVLRGALDPAALRGSLDAIAQRHEALRTRIGSVDGVPCQLVDEVGSWPLDVVDLTDLDDETREKELRRLLTEQELGSFRVADEPLVRGALIALRPDEHVLALVMHHLVTDNWSYGVLFQELRAQYAARVDGAEPPALPELPVQYPDFADWQQRRRAAGALRERSGHWERRLAALPPSPVFRAPEHQLLEPATGATRGFAVPAAEGTALAELAREEGATLFMVVMAAFQLLLSGYAGREDITVSFPVAGREQPETENMIGFFVSHLLVRSDLAKSLTFRQLVGRVREETLDAYANQGVPLWHQEGIRERGRDPFAISFNLLNATVPALELTGLTAAPLDLRIGDDYVFPEVIIDMEASAVDLALILRCFDDGSLRGMWLYALDVVDPRTMAAMMRQWHVLLSELTVHPDRRLAELVEVIRQG</sequence>
<dbReference type="GO" id="GO:0005829">
    <property type="term" value="C:cytosol"/>
    <property type="evidence" value="ECO:0007669"/>
    <property type="project" value="TreeGrafter"/>
</dbReference>
<dbReference type="SUPFAM" id="SSF52777">
    <property type="entry name" value="CoA-dependent acyltransferases"/>
    <property type="match status" value="6"/>
</dbReference>
<dbReference type="FunFam" id="1.10.1200.10:FF:000016">
    <property type="entry name" value="Non-ribosomal peptide synthase"/>
    <property type="match status" value="2"/>
</dbReference>
<comment type="similarity">
    <text evidence="2">Belongs to the ATP-dependent AMP-binding enzyme family.</text>
</comment>
<name>A0A0D0N948_KITGR</name>
<comment type="cofactor">
    <cofactor evidence="1">
        <name>pantetheine 4'-phosphate</name>
        <dbReference type="ChEBI" id="CHEBI:47942"/>
    </cofactor>
</comment>
<evidence type="ECO:0000259" key="5">
    <source>
        <dbReference type="PROSITE" id="PS50075"/>
    </source>
</evidence>
<dbReference type="CDD" id="cd19531">
    <property type="entry name" value="LCL_NRPS-like"/>
    <property type="match status" value="2"/>
</dbReference>
<dbReference type="FunFam" id="3.30.300.30:FF:000010">
    <property type="entry name" value="Enterobactin synthetase component F"/>
    <property type="match status" value="2"/>
</dbReference>
<dbReference type="InterPro" id="IPR006162">
    <property type="entry name" value="Ppantetheine_attach_site"/>
</dbReference>
<dbReference type="GO" id="GO:0031177">
    <property type="term" value="F:phosphopantetheine binding"/>
    <property type="evidence" value="ECO:0007669"/>
    <property type="project" value="InterPro"/>
</dbReference>
<comment type="caution">
    <text evidence="6">The sequence shown here is derived from an EMBL/GenBank/DDBJ whole genome shotgun (WGS) entry which is preliminary data.</text>
</comment>
<dbReference type="FunFam" id="3.40.50.980:FF:000001">
    <property type="entry name" value="Non-ribosomal peptide synthetase"/>
    <property type="match status" value="2"/>
</dbReference>
<dbReference type="RefSeq" id="WP_043910499.1">
    <property type="nucleotide sequence ID" value="NZ_JXZB01000002.1"/>
</dbReference>
<reference evidence="6 7" key="1">
    <citation type="submission" date="2015-02" db="EMBL/GenBank/DDBJ databases">
        <title>Draft genome sequence of Kitasatospora griseola MF730-N6, a bafilomycin, terpentecin and satosporin producer.</title>
        <authorList>
            <person name="Arens J.C."/>
            <person name="Haltli B."/>
            <person name="Kerr R.G."/>
        </authorList>
    </citation>
    <scope>NUCLEOTIDE SEQUENCE [LARGE SCALE GENOMIC DNA]</scope>
    <source>
        <strain evidence="6 7">MF730-N6</strain>
    </source>
</reference>
<protein>
    <recommendedName>
        <fullName evidence="5">Carrier domain-containing protein</fullName>
    </recommendedName>
</protein>
<dbReference type="PANTHER" id="PTHR45527:SF1">
    <property type="entry name" value="FATTY ACID SYNTHASE"/>
    <property type="match status" value="1"/>
</dbReference>
<dbReference type="Gene3D" id="3.30.559.10">
    <property type="entry name" value="Chloramphenicol acetyltransferase-like domain"/>
    <property type="match status" value="3"/>
</dbReference>
<dbReference type="InterPro" id="IPR010071">
    <property type="entry name" value="AA_adenyl_dom"/>
</dbReference>
<dbReference type="InterPro" id="IPR023213">
    <property type="entry name" value="CAT-like_dom_sf"/>
</dbReference>
<dbReference type="GO" id="GO:0009366">
    <property type="term" value="C:enterobactin synthetase complex"/>
    <property type="evidence" value="ECO:0007669"/>
    <property type="project" value="TreeGrafter"/>
</dbReference>
<dbReference type="InterPro" id="IPR020806">
    <property type="entry name" value="PKS_PP-bd"/>
</dbReference>
<dbReference type="NCBIfam" id="NF003417">
    <property type="entry name" value="PRK04813.1"/>
    <property type="match status" value="2"/>
</dbReference>
<dbReference type="CDD" id="cd19540">
    <property type="entry name" value="LCL_NRPS-like"/>
    <property type="match status" value="1"/>
</dbReference>
<gene>
    <name evidence="6" type="ORF">TR51_11045</name>
</gene>
<dbReference type="Gene3D" id="3.30.300.30">
    <property type="match status" value="2"/>
</dbReference>
<dbReference type="SUPFAM" id="SSF47336">
    <property type="entry name" value="ACP-like"/>
    <property type="match status" value="2"/>
</dbReference>
<dbReference type="NCBIfam" id="TIGR01733">
    <property type="entry name" value="AA-adenyl-dom"/>
    <property type="match status" value="2"/>
</dbReference>
<dbReference type="InterPro" id="IPR036736">
    <property type="entry name" value="ACP-like_sf"/>
</dbReference>
<dbReference type="InterPro" id="IPR042099">
    <property type="entry name" value="ANL_N_sf"/>
</dbReference>
<dbReference type="Gene3D" id="3.40.50.980">
    <property type="match status" value="2"/>
</dbReference>
<dbReference type="EMBL" id="JXZB01000002">
    <property type="protein sequence ID" value="KIQ64710.1"/>
    <property type="molecule type" value="Genomic_DNA"/>
</dbReference>
<evidence type="ECO:0000313" key="7">
    <source>
        <dbReference type="Proteomes" id="UP000032066"/>
    </source>
</evidence>
<dbReference type="Pfam" id="PF13193">
    <property type="entry name" value="AMP-binding_C"/>
    <property type="match status" value="2"/>
</dbReference>
<keyword evidence="7" id="KW-1185">Reference proteome</keyword>
<dbReference type="PROSITE" id="PS00455">
    <property type="entry name" value="AMP_BINDING"/>
    <property type="match status" value="2"/>
</dbReference>
<dbReference type="InterPro" id="IPR045851">
    <property type="entry name" value="AMP-bd_C_sf"/>
</dbReference>